<dbReference type="PANTHER" id="PTHR33908:SF11">
    <property type="entry name" value="MEMBRANE PROTEIN"/>
    <property type="match status" value="1"/>
</dbReference>
<keyword evidence="3" id="KW-0328">Glycosyltransferase</keyword>
<evidence type="ECO:0000256" key="1">
    <source>
        <dbReference type="ARBA" id="ARBA00004651"/>
    </source>
</evidence>
<evidence type="ECO:0000259" key="9">
    <source>
        <dbReference type="Pfam" id="PF13231"/>
    </source>
</evidence>
<dbReference type="RefSeq" id="WP_379015816.1">
    <property type="nucleotide sequence ID" value="NZ_JBHSDC010000031.1"/>
</dbReference>
<dbReference type="PANTHER" id="PTHR33908">
    <property type="entry name" value="MANNOSYLTRANSFERASE YKCB-RELATED"/>
    <property type="match status" value="1"/>
</dbReference>
<evidence type="ECO:0000256" key="6">
    <source>
        <dbReference type="ARBA" id="ARBA00022989"/>
    </source>
</evidence>
<name>A0ABV8PZW1_9BACT</name>
<evidence type="ECO:0000256" key="7">
    <source>
        <dbReference type="ARBA" id="ARBA00023136"/>
    </source>
</evidence>
<gene>
    <name evidence="10" type="ORF">ACFOW1_16520</name>
</gene>
<dbReference type="InterPro" id="IPR038731">
    <property type="entry name" value="RgtA/B/C-like"/>
</dbReference>
<organism evidence="10 11">
    <name type="scientific">Parasediminibacterium paludis</name>
    <dbReference type="NCBI Taxonomy" id="908966"/>
    <lineage>
        <taxon>Bacteria</taxon>
        <taxon>Pseudomonadati</taxon>
        <taxon>Bacteroidota</taxon>
        <taxon>Chitinophagia</taxon>
        <taxon>Chitinophagales</taxon>
        <taxon>Chitinophagaceae</taxon>
        <taxon>Parasediminibacterium</taxon>
    </lineage>
</organism>
<feature type="transmembrane region" description="Helical" evidence="8">
    <location>
        <begin position="123"/>
        <end position="143"/>
    </location>
</feature>
<feature type="transmembrane region" description="Helical" evidence="8">
    <location>
        <begin position="241"/>
        <end position="260"/>
    </location>
</feature>
<feature type="transmembrane region" description="Helical" evidence="8">
    <location>
        <begin position="149"/>
        <end position="179"/>
    </location>
</feature>
<evidence type="ECO:0000313" key="11">
    <source>
        <dbReference type="Proteomes" id="UP001595906"/>
    </source>
</evidence>
<comment type="caution">
    <text evidence="10">The sequence shown here is derived from an EMBL/GenBank/DDBJ whole genome shotgun (WGS) entry which is preliminary data.</text>
</comment>
<keyword evidence="2" id="KW-1003">Cell membrane</keyword>
<feature type="transmembrane region" description="Helical" evidence="8">
    <location>
        <begin position="267"/>
        <end position="284"/>
    </location>
</feature>
<dbReference type="EMBL" id="JBHSDC010000031">
    <property type="protein sequence ID" value="MFC4233507.1"/>
    <property type="molecule type" value="Genomic_DNA"/>
</dbReference>
<feature type="transmembrane region" description="Helical" evidence="8">
    <location>
        <begin position="72"/>
        <end position="92"/>
    </location>
</feature>
<feature type="transmembrane region" description="Helical" evidence="8">
    <location>
        <begin position="318"/>
        <end position="341"/>
    </location>
</feature>
<feature type="transmembrane region" description="Helical" evidence="8">
    <location>
        <begin position="290"/>
        <end position="306"/>
    </location>
</feature>
<dbReference type="Pfam" id="PF13231">
    <property type="entry name" value="PMT_2"/>
    <property type="match status" value="1"/>
</dbReference>
<keyword evidence="7 8" id="KW-0472">Membrane</keyword>
<evidence type="ECO:0000256" key="3">
    <source>
        <dbReference type="ARBA" id="ARBA00022676"/>
    </source>
</evidence>
<evidence type="ECO:0000256" key="8">
    <source>
        <dbReference type="SAM" id="Phobius"/>
    </source>
</evidence>
<keyword evidence="4" id="KW-0808">Transferase</keyword>
<feature type="transmembrane region" description="Helical" evidence="8">
    <location>
        <begin position="98"/>
        <end position="116"/>
    </location>
</feature>
<feature type="transmembrane region" description="Helical" evidence="8">
    <location>
        <begin position="46"/>
        <end position="65"/>
    </location>
</feature>
<proteinExistence type="predicted"/>
<protein>
    <submittedName>
        <fullName evidence="10">Glycosyltransferase family 39 protein</fullName>
    </submittedName>
</protein>
<sequence length="515" mass="59551">MQKKSWLIISAFAVLKFLVPFLFIHPSFQLHRDEYLYLADADHLDWGYIEMPPLLAFLGFISKLLGGSLYAVYLWGSLFGAATMVLIGKTVLQLKGDLYAVFIACLGFLCSGFLRLHALFQPNFLDVFFWTLSAYSIICLIQTNHKKYLYFIGISFGLGMLSKYTIAFFIIAFGISLLLTPLRKWLLNKHFYFAMLLGLLIVLPNFLWQYHHHFPVVHHMQLLKERLLDNVSATDFLVDQLLITLPSFFIWIMGLWYLFFNKKGRQYIAVGIIYLTVILLLVYFKGKGYYAAGLYPIMLAIGAYQLSNSIQNHIIKIVQYLVPFVILFLVARIFPVVMPYLSPNDLALKYTKIPVQKTGALKWEDGKNHPLPQDFADMLGWEEMAQKTARVYHQLPDSIQQKTMVYGDNYGEAGALAFYKKKYQLPEIYSDDASFAFWLPSTFKSQYFLFATHYLPEKDDIFFKHFKTVEIKDSVTEKYAREYGAKIILYSLPDSIAISIANKNIQQLKSTYNMQ</sequence>
<dbReference type="Proteomes" id="UP001595906">
    <property type="component" value="Unassembled WGS sequence"/>
</dbReference>
<keyword evidence="11" id="KW-1185">Reference proteome</keyword>
<evidence type="ECO:0000256" key="5">
    <source>
        <dbReference type="ARBA" id="ARBA00022692"/>
    </source>
</evidence>
<accession>A0ABV8PZW1</accession>
<feature type="transmembrane region" description="Helical" evidence="8">
    <location>
        <begin position="7"/>
        <end position="26"/>
    </location>
</feature>
<feature type="transmembrane region" description="Helical" evidence="8">
    <location>
        <begin position="191"/>
        <end position="210"/>
    </location>
</feature>
<comment type="subcellular location">
    <subcellularLocation>
        <location evidence="1">Cell membrane</location>
        <topology evidence="1">Multi-pass membrane protein</topology>
    </subcellularLocation>
</comment>
<evidence type="ECO:0000256" key="2">
    <source>
        <dbReference type="ARBA" id="ARBA00022475"/>
    </source>
</evidence>
<keyword evidence="5 8" id="KW-0812">Transmembrane</keyword>
<keyword evidence="6 8" id="KW-1133">Transmembrane helix</keyword>
<feature type="domain" description="Glycosyltransferase RgtA/B/C/D-like" evidence="9">
    <location>
        <begin position="52"/>
        <end position="208"/>
    </location>
</feature>
<evidence type="ECO:0000313" key="10">
    <source>
        <dbReference type="EMBL" id="MFC4233507.1"/>
    </source>
</evidence>
<reference evidence="11" key="1">
    <citation type="journal article" date="2019" name="Int. J. Syst. Evol. Microbiol.">
        <title>The Global Catalogue of Microorganisms (GCM) 10K type strain sequencing project: providing services to taxonomists for standard genome sequencing and annotation.</title>
        <authorList>
            <consortium name="The Broad Institute Genomics Platform"/>
            <consortium name="The Broad Institute Genome Sequencing Center for Infectious Disease"/>
            <person name="Wu L."/>
            <person name="Ma J."/>
        </authorList>
    </citation>
    <scope>NUCLEOTIDE SEQUENCE [LARGE SCALE GENOMIC DNA]</scope>
    <source>
        <strain evidence="11">CECT 8010</strain>
    </source>
</reference>
<dbReference type="InterPro" id="IPR050297">
    <property type="entry name" value="LipidA_mod_glycosyltrf_83"/>
</dbReference>
<evidence type="ECO:0000256" key="4">
    <source>
        <dbReference type="ARBA" id="ARBA00022679"/>
    </source>
</evidence>